<organism evidence="1 2">
    <name type="scientific">Brachionus plicatilis</name>
    <name type="common">Marine rotifer</name>
    <name type="synonym">Brachionus muelleri</name>
    <dbReference type="NCBI Taxonomy" id="10195"/>
    <lineage>
        <taxon>Eukaryota</taxon>
        <taxon>Metazoa</taxon>
        <taxon>Spiralia</taxon>
        <taxon>Gnathifera</taxon>
        <taxon>Rotifera</taxon>
        <taxon>Eurotatoria</taxon>
        <taxon>Monogononta</taxon>
        <taxon>Pseudotrocha</taxon>
        <taxon>Ploima</taxon>
        <taxon>Brachionidae</taxon>
        <taxon>Brachionus</taxon>
    </lineage>
</organism>
<reference evidence="1 2" key="1">
    <citation type="journal article" date="2018" name="Sci. Rep.">
        <title>Genomic signatures of local adaptation to the degree of environmental predictability in rotifers.</title>
        <authorList>
            <person name="Franch-Gras L."/>
            <person name="Hahn C."/>
            <person name="Garcia-Roger E.M."/>
            <person name="Carmona M.J."/>
            <person name="Serra M."/>
            <person name="Gomez A."/>
        </authorList>
    </citation>
    <scope>NUCLEOTIDE SEQUENCE [LARGE SCALE GENOMIC DNA]</scope>
    <source>
        <strain evidence="1">HYR1</strain>
    </source>
</reference>
<comment type="caution">
    <text evidence="1">The sequence shown here is derived from an EMBL/GenBank/DDBJ whole genome shotgun (WGS) entry which is preliminary data.</text>
</comment>
<accession>A0A3M7R4U8</accession>
<sequence>MKFLDQLLSIDILLLIRNCILGIREIRIFLYNNFHEITAVTDIHHLKAYEIRNNQEPVTFNVNEDILI</sequence>
<keyword evidence="2" id="KW-1185">Reference proteome</keyword>
<proteinExistence type="predicted"/>
<evidence type="ECO:0000313" key="2">
    <source>
        <dbReference type="Proteomes" id="UP000276133"/>
    </source>
</evidence>
<dbReference type="AlphaFoldDB" id="A0A3M7R4U8"/>
<dbReference type="Proteomes" id="UP000276133">
    <property type="component" value="Unassembled WGS sequence"/>
</dbReference>
<protein>
    <submittedName>
        <fullName evidence="1">Uncharacterized protein</fullName>
    </submittedName>
</protein>
<evidence type="ECO:0000313" key="1">
    <source>
        <dbReference type="EMBL" id="RNA18633.1"/>
    </source>
</evidence>
<name>A0A3M7R4U8_BRAPC</name>
<dbReference type="EMBL" id="REGN01004196">
    <property type="protein sequence ID" value="RNA18633.1"/>
    <property type="molecule type" value="Genomic_DNA"/>
</dbReference>
<gene>
    <name evidence="1" type="ORF">BpHYR1_020239</name>
</gene>